<keyword evidence="3" id="KW-0378">Hydrolase</keyword>
<comment type="caution">
    <text evidence="3">The sequence shown here is derived from an EMBL/GenBank/DDBJ whole genome shotgun (WGS) entry which is preliminary data.</text>
</comment>
<feature type="domain" description="Inosine/uridine-preferring nucleoside hydrolase" evidence="2">
    <location>
        <begin position="31"/>
        <end position="212"/>
    </location>
</feature>
<dbReference type="Pfam" id="PF01156">
    <property type="entry name" value="IU_nuc_hydro"/>
    <property type="match status" value="1"/>
</dbReference>
<keyword evidence="1" id="KW-0732">Signal</keyword>
<evidence type="ECO:0000313" key="3">
    <source>
        <dbReference type="EMBL" id="PQO31881.1"/>
    </source>
</evidence>
<organism evidence="3 4">
    <name type="scientific">Blastopirellula marina</name>
    <dbReference type="NCBI Taxonomy" id="124"/>
    <lineage>
        <taxon>Bacteria</taxon>
        <taxon>Pseudomonadati</taxon>
        <taxon>Planctomycetota</taxon>
        <taxon>Planctomycetia</taxon>
        <taxon>Pirellulales</taxon>
        <taxon>Pirellulaceae</taxon>
        <taxon>Blastopirellula</taxon>
    </lineage>
</organism>
<reference evidence="3 4" key="1">
    <citation type="submission" date="2018-02" db="EMBL/GenBank/DDBJ databases">
        <title>Comparative genomes isolates from brazilian mangrove.</title>
        <authorList>
            <person name="Araujo J.E."/>
            <person name="Taketani R.G."/>
            <person name="Silva M.C.P."/>
            <person name="Loureco M.V."/>
            <person name="Andreote F.D."/>
        </authorList>
    </citation>
    <scope>NUCLEOTIDE SEQUENCE [LARGE SCALE GENOMIC DNA]</scope>
    <source>
        <strain evidence="3 4">Hex-1 MGV</strain>
    </source>
</reference>
<dbReference type="PANTHER" id="PTHR43264:SF1">
    <property type="entry name" value="INOSINE_URIDINE-PREFERRING NUCLEOSIDE HYDROLASE DOMAIN-CONTAINING PROTEIN"/>
    <property type="match status" value="1"/>
</dbReference>
<dbReference type="InterPro" id="IPR036452">
    <property type="entry name" value="Ribo_hydro-like"/>
</dbReference>
<evidence type="ECO:0000259" key="2">
    <source>
        <dbReference type="Pfam" id="PF01156"/>
    </source>
</evidence>
<dbReference type="GO" id="GO:0016799">
    <property type="term" value="F:hydrolase activity, hydrolyzing N-glycosyl compounds"/>
    <property type="evidence" value="ECO:0007669"/>
    <property type="project" value="InterPro"/>
</dbReference>
<dbReference type="Gene3D" id="3.90.245.10">
    <property type="entry name" value="Ribonucleoside hydrolase-like"/>
    <property type="match status" value="1"/>
</dbReference>
<evidence type="ECO:0000313" key="4">
    <source>
        <dbReference type="Proteomes" id="UP000238322"/>
    </source>
</evidence>
<dbReference type="PANTHER" id="PTHR43264">
    <property type="match status" value="1"/>
</dbReference>
<dbReference type="Proteomes" id="UP000238322">
    <property type="component" value="Unassembled WGS sequence"/>
</dbReference>
<dbReference type="EMBL" id="PUHY01000012">
    <property type="protein sequence ID" value="PQO31881.1"/>
    <property type="molecule type" value="Genomic_DNA"/>
</dbReference>
<protein>
    <submittedName>
        <fullName evidence="3">Nucleoside hydrolase</fullName>
    </submittedName>
</protein>
<dbReference type="SUPFAM" id="SSF53590">
    <property type="entry name" value="Nucleoside hydrolase"/>
    <property type="match status" value="1"/>
</dbReference>
<proteinExistence type="predicted"/>
<accession>A0A2S8FIA6</accession>
<dbReference type="OrthoDB" id="209323at2"/>
<dbReference type="RefSeq" id="WP_105330894.1">
    <property type="nucleotide sequence ID" value="NZ_PUHY01000012.1"/>
</dbReference>
<sequence length="343" mass="38048">MLRTYLAPALLSLLVTFAGISNVAASEPIPVIFDTDISGDVDDVLALAMLHALADRKECELKAVTISKINPLTAPFVDAVNTFYGRGDIPIGVTRDAQKRDSKYLKLGKTKDGREFRYPHDLLSSDNAPDAVAVLRRALAEAQDKSVVLIQVGLAANLAELVESEADEISPLTGKELIRQKVRLTSVMAGAFRPVKGNEHFLEANVRNGIDSMQRFAAKWPPDSPVVWSDFLIGIAAPYPRESIARDFDYVPHHIVRESYLLHSGPNHDRPTWDLTSVLYAVRPEDDYFGLSEPGRVSVDKDGFTRFVPEEKGRDRYLTMDKQQAIRVIETQRALVSQPPLAE</sequence>
<evidence type="ECO:0000256" key="1">
    <source>
        <dbReference type="SAM" id="SignalP"/>
    </source>
</evidence>
<feature type="chain" id="PRO_5015772635" evidence="1">
    <location>
        <begin position="25"/>
        <end position="343"/>
    </location>
</feature>
<dbReference type="AlphaFoldDB" id="A0A2S8FIA6"/>
<feature type="signal peptide" evidence="1">
    <location>
        <begin position="1"/>
        <end position="24"/>
    </location>
</feature>
<dbReference type="InterPro" id="IPR001910">
    <property type="entry name" value="Inosine/uridine_hydrolase_dom"/>
</dbReference>
<name>A0A2S8FIA6_9BACT</name>
<dbReference type="CDD" id="cd02652">
    <property type="entry name" value="nuc_hydro_2"/>
    <property type="match status" value="1"/>
</dbReference>
<gene>
    <name evidence="3" type="ORF">C5Y83_16615</name>
</gene>